<feature type="compositionally biased region" description="Basic and acidic residues" evidence="1">
    <location>
        <begin position="28"/>
        <end position="40"/>
    </location>
</feature>
<dbReference type="Pfam" id="PF18803">
    <property type="entry name" value="CxC2"/>
    <property type="match status" value="1"/>
</dbReference>
<name>A0AAW0AUB7_9AGAR</name>
<evidence type="ECO:0000313" key="4">
    <source>
        <dbReference type="Proteomes" id="UP001383192"/>
    </source>
</evidence>
<dbReference type="EMBL" id="JAYKXP010000274">
    <property type="protein sequence ID" value="KAK7016791.1"/>
    <property type="molecule type" value="Genomic_DNA"/>
</dbReference>
<organism evidence="3 4">
    <name type="scientific">Paramarasmius palmivorus</name>
    <dbReference type="NCBI Taxonomy" id="297713"/>
    <lineage>
        <taxon>Eukaryota</taxon>
        <taxon>Fungi</taxon>
        <taxon>Dikarya</taxon>
        <taxon>Basidiomycota</taxon>
        <taxon>Agaricomycotina</taxon>
        <taxon>Agaricomycetes</taxon>
        <taxon>Agaricomycetidae</taxon>
        <taxon>Agaricales</taxon>
        <taxon>Marasmiineae</taxon>
        <taxon>Marasmiaceae</taxon>
        <taxon>Paramarasmius</taxon>
    </lineage>
</organism>
<dbReference type="InterPro" id="IPR040521">
    <property type="entry name" value="KDZ"/>
</dbReference>
<dbReference type="Proteomes" id="UP001383192">
    <property type="component" value="Unassembled WGS sequence"/>
</dbReference>
<comment type="caution">
    <text evidence="3">The sequence shown here is derived from an EMBL/GenBank/DDBJ whole genome shotgun (WGS) entry which is preliminary data.</text>
</comment>
<dbReference type="AlphaFoldDB" id="A0AAW0AUB7"/>
<dbReference type="Pfam" id="PF18758">
    <property type="entry name" value="KDZ"/>
    <property type="match status" value="1"/>
</dbReference>
<evidence type="ECO:0000259" key="2">
    <source>
        <dbReference type="Pfam" id="PF18803"/>
    </source>
</evidence>
<gene>
    <name evidence="3" type="ORF">VNI00_018800</name>
</gene>
<keyword evidence="4" id="KW-1185">Reference proteome</keyword>
<sequence>MPPTPVKVKLPTAAQIKKEGSTSRSRKRLEENQKLNRAREDEQLKITHFSKDSQQAETVVVPLSPSKNRVIHLTDLPSSSSTRDNHHNNDDDVMLSATIEELVTPAPDEEQPARKVRYQGMSKIMAALRDRLPQIQRAYINEHHHLDDFEQLLQFSLFPATVDRIETVVSFQLLDDFYLHTLTSKKAAFDYFDALQRKTNPVLPHQAQVFLRVARIHRHLASKRRAGQSHGIDHHVPHRPAKRTSVYCPACPEPNFNVDVKEISDTPEEKKHVYTIFVAVDGCHSAQQLKKREDPDDVALNEGSAYFGSRHNFRQYIKENTGDKDPLTCSRLKAARMQNILKFKNTVITGIVSAICTRHGLFLPNGIVDMPKGEMFCLGDWAVYHGLLGRQDLAHVHLSYDLWCLYKVRFPERLQRWPAHFSDPKLVELLSAARGCIPQLHIEGHGVSCKACYHYDYTRHVGCTNGKMVETPWSPEKLTRGSTRQMNDGHRHDTLDDFHGFWNFCKVQKLGKTLMCRWAEARAAIDEHQPRFKEFSKLFESKELDKWQALYARPLPDKRDKNIVDLFSARVGQDIPSFRSSIDVQLAAENLRVQEQSGVDGVTLLIAEGISLDMLRCKLLYFARKNVSSAKKQQLLNARRKYMVQVSTFTESLCGFFPLVVPLIASEKTSGTVQLSEVAEVGQSPLFLPSHFSIEKRSSSKMERAAETERALREGQANDLLEEVQRRILTRNHISAVKKVEATGQQHHTRSLALLKTQMDGAKAAMRLYNHNRSALLSLGMDQANPRYQQLEENQLWVLNYSRQRNLGERRADPWYWNASARARTSEDDETSWLLEMNRVKWFRDRALLD</sequence>
<protein>
    <recommendedName>
        <fullName evidence="2">CxC2-like cysteine cluster KDZ transposase-associated domain-containing protein</fullName>
    </recommendedName>
</protein>
<evidence type="ECO:0000313" key="3">
    <source>
        <dbReference type="EMBL" id="KAK7016791.1"/>
    </source>
</evidence>
<proteinExistence type="predicted"/>
<feature type="region of interest" description="Disordered" evidence="1">
    <location>
        <begin position="1"/>
        <end position="40"/>
    </location>
</feature>
<accession>A0AAW0AUB7</accession>
<reference evidence="3 4" key="1">
    <citation type="submission" date="2024-01" db="EMBL/GenBank/DDBJ databases">
        <title>A draft genome for a cacao thread blight-causing isolate of Paramarasmius palmivorus.</title>
        <authorList>
            <person name="Baruah I.K."/>
            <person name="Bukari Y."/>
            <person name="Amoako-Attah I."/>
            <person name="Meinhardt L.W."/>
            <person name="Bailey B.A."/>
            <person name="Cohen S.P."/>
        </authorList>
    </citation>
    <scope>NUCLEOTIDE SEQUENCE [LARGE SCALE GENOMIC DNA]</scope>
    <source>
        <strain evidence="3 4">GH-12</strain>
    </source>
</reference>
<dbReference type="InterPro" id="IPR041457">
    <property type="entry name" value="CxC2_KDZ-assoc"/>
</dbReference>
<feature type="domain" description="CxC2-like cysteine cluster KDZ transposase-associated" evidence="2">
    <location>
        <begin position="139"/>
        <end position="200"/>
    </location>
</feature>
<evidence type="ECO:0000256" key="1">
    <source>
        <dbReference type="SAM" id="MobiDB-lite"/>
    </source>
</evidence>